<feature type="chain" id="PRO_5001998595" description="Tricorn protease homolog" evidence="10">
    <location>
        <begin position="22"/>
        <end position="1076"/>
    </location>
</feature>
<dbReference type="GO" id="GO:0006508">
    <property type="term" value="P:proteolysis"/>
    <property type="evidence" value="ECO:0007669"/>
    <property type="project" value="UniProtKB-UniRule"/>
</dbReference>
<dbReference type="GO" id="GO:0005737">
    <property type="term" value="C:cytoplasm"/>
    <property type="evidence" value="ECO:0007669"/>
    <property type="project" value="UniProtKB-SubCell"/>
</dbReference>
<evidence type="ECO:0000259" key="11">
    <source>
        <dbReference type="Pfam" id="PF03572"/>
    </source>
</evidence>
<feature type="active site" description="Charge relay system" evidence="8">
    <location>
        <position position="764"/>
    </location>
</feature>
<evidence type="ECO:0000256" key="5">
    <source>
        <dbReference type="ARBA" id="ARBA00022801"/>
    </source>
</evidence>
<dbReference type="EMBL" id="JQJD01000010">
    <property type="protein sequence ID" value="KGN82461.1"/>
    <property type="molecule type" value="Genomic_DNA"/>
</dbReference>
<dbReference type="PANTHER" id="PTHR43253:SF1">
    <property type="entry name" value="TRICORN PROTEASE HOMOLOG 2-RELATED"/>
    <property type="match status" value="1"/>
</dbReference>
<keyword evidence="10" id="KW-0732">Signal</keyword>
<dbReference type="InterPro" id="IPR012393">
    <property type="entry name" value="Tricorn_protease"/>
</dbReference>
<sequence>MSPKIILSLLAGVAISGEVVAQETPQWVRHTALSPDGKVIAFTYKGDIFTVPTQGGRATQITSHSAHDTQPVWSPDGTKLAFASDREGSFDVYVTSREGGTARRLTFNSVSERPVAFKDNEHLIFDANIRPDTQMGIFPYRNFTQLYSISVSGGRPTMFSALSMIEPSLKGDKILYTDIKGYEDPFRKHHTSSITRDIWLYEKGKGHRKLTSFKGEDRNALWLANEEAFYYTSEQDGTFNIYKRPINDGTPIQLTTYKDHPVRYVSTDNAGNLAYSWNGQLYYLPKGGKPSKVAIQVYSDNAPMDTRTIKFSNGATEMALSPDNKEIAIIVRGEVFVTSVEYNTTKRITNTPQQERSVVFSPDGRKLVYAAERDGKWDIFMSELVNKDDQGFTYARELKETKLTDDAKPSFDPKFSPNGEEIAFLRDRTSIVVLNLKSKRERVVMDGKYNYSYADGDQWFEWSPDGKWIVTDYIGIGGWNNKDVALIKADGSGETHNLTQSGYSDTNGKFVLGGKAVAFFSDRAGYRSHGSWGSEQDLYMAFLDQEAFDHFNLSKEERELITPKKKEEKKEDTKQKKSKKSKAKKVEEKPVKAPFTFNFDGLDYRTVRMTRASGSQSDFVMDSKGEKLYYIAHFDNASNLYEVDLVAKSTKVLLPNVAMGSLTLGKDDKTLYVITFKGIQKIEGGKPKAITYDANFDYKPEEEREYIFNHVVKQVEDKFYDPNLHGVDWKMYADNYRSQLPYINNKHDFADLLSELLGELNASHTGARYAARGSSTPTASFGVFYDETHKGDGLKIKEIMKGGPLDRSKTIAREGVIILNIDGETITANTPIEKYLNGKVGNRVLVTFLDPRTGKKADEYIKLISQSSESALLYRRWIAQRAEMVKKWSNDKIAYIHIEGMDSRSFRQTYKDLLGKYRHCDAVVIDTRFNGGGWLHEDLVILLTGKEYGRFTPRGRYIGSDPFAQWTKPSAVLMGEGNYSNAHGFPVVYREMGIGKLIGAPVPGTMTAVWWERQIDPSIVFGIPQVTVTDSKGTVLENTQLEPDITVYNTPEEYLRNEDTQLKTAVKELMSNTKKR</sequence>
<evidence type="ECO:0000256" key="3">
    <source>
        <dbReference type="ARBA" id="ARBA00022490"/>
    </source>
</evidence>
<dbReference type="SUPFAM" id="SSF82171">
    <property type="entry name" value="DPP6 N-terminal domain-like"/>
    <property type="match status" value="2"/>
</dbReference>
<dbReference type="eggNOG" id="COG0793">
    <property type="taxonomic scope" value="Bacteria"/>
</dbReference>
<reference evidence="13 14" key="1">
    <citation type="submission" date="2014-08" db="EMBL/GenBank/DDBJ databases">
        <title>Porphyromonas cangingivalis strain:COT-109_OH1386 Genome sequencing.</title>
        <authorList>
            <person name="Wallis C."/>
            <person name="Deusch O."/>
            <person name="O'Flynn C."/>
            <person name="Davis I."/>
            <person name="Jospin G."/>
            <person name="Darling A.E."/>
            <person name="Coil D.A."/>
            <person name="Alexiev A."/>
            <person name="Horsfall A."/>
            <person name="Kirkwood N."/>
            <person name="Harris S."/>
            <person name="Eisen J.A."/>
        </authorList>
    </citation>
    <scope>NUCLEOTIDE SEQUENCE [LARGE SCALE GENOMIC DNA]</scope>
    <source>
        <strain evidence="14">COT-109 OH1386</strain>
    </source>
</reference>
<dbReference type="InterPro" id="IPR036034">
    <property type="entry name" value="PDZ_sf"/>
</dbReference>
<dbReference type="CDD" id="cd07562">
    <property type="entry name" value="Peptidase_S41_TRI"/>
    <property type="match status" value="1"/>
</dbReference>
<dbReference type="STRING" id="36874.HQ34_04955"/>
<dbReference type="InterPro" id="IPR029045">
    <property type="entry name" value="ClpP/crotonase-like_dom_sf"/>
</dbReference>
<feature type="compositionally biased region" description="Basic and acidic residues" evidence="9">
    <location>
        <begin position="562"/>
        <end position="575"/>
    </location>
</feature>
<dbReference type="Gene3D" id="3.30.750.44">
    <property type="match status" value="1"/>
</dbReference>
<dbReference type="SUPFAM" id="SSF69304">
    <property type="entry name" value="Tricorn protease N-terminal domain"/>
    <property type="match status" value="1"/>
</dbReference>
<dbReference type="AlphaFoldDB" id="A0A0A2EU95"/>
<feature type="region of interest" description="Disordered" evidence="9">
    <location>
        <begin position="562"/>
        <end position="586"/>
    </location>
</feature>
<keyword evidence="6 7" id="KW-0720">Serine protease</keyword>
<evidence type="ECO:0000313" key="14">
    <source>
        <dbReference type="Proteomes" id="UP000030125"/>
    </source>
</evidence>
<dbReference type="InterPro" id="IPR005151">
    <property type="entry name" value="Tail-specific_protease"/>
</dbReference>
<feature type="active site" description="Nucleophile" evidence="8">
    <location>
        <position position="980"/>
    </location>
</feature>
<dbReference type="OrthoDB" id="9815657at2"/>
<dbReference type="SUPFAM" id="SSF50156">
    <property type="entry name" value="PDZ domain-like"/>
    <property type="match status" value="1"/>
</dbReference>
<protein>
    <recommendedName>
        <fullName evidence="7">Tricorn protease homolog</fullName>
        <ecNumber evidence="7">3.4.21.-</ecNumber>
    </recommendedName>
</protein>
<dbReference type="PANTHER" id="PTHR43253">
    <property type="entry name" value="TRICORN PROTEASE HOMOLOG 2-RELATED"/>
    <property type="match status" value="1"/>
</dbReference>
<accession>A0A0A2EU95</accession>
<dbReference type="SUPFAM" id="SSF52096">
    <property type="entry name" value="ClpP/crotonase"/>
    <property type="match status" value="1"/>
</dbReference>
<dbReference type="Pfam" id="PF07676">
    <property type="entry name" value="PD40"/>
    <property type="match status" value="1"/>
</dbReference>
<dbReference type="Proteomes" id="UP000030125">
    <property type="component" value="Unassembled WGS sequence"/>
</dbReference>
<feature type="domain" description="Tail specific protease" evidence="11">
    <location>
        <begin position="892"/>
        <end position="1047"/>
    </location>
</feature>
<gene>
    <name evidence="13" type="ORF">HQ35_02580</name>
</gene>
<dbReference type="InterPro" id="IPR011659">
    <property type="entry name" value="WD40"/>
</dbReference>
<evidence type="ECO:0000256" key="4">
    <source>
        <dbReference type="ARBA" id="ARBA00022670"/>
    </source>
</evidence>
<comment type="function">
    <text evidence="7">Degrades oligopeptides.</text>
</comment>
<evidence type="ECO:0000256" key="9">
    <source>
        <dbReference type="SAM" id="MobiDB-lite"/>
    </source>
</evidence>
<comment type="similarity">
    <text evidence="2 7">Belongs to the peptidase S41B family.</text>
</comment>
<dbReference type="Gene3D" id="2.120.10.30">
    <property type="entry name" value="TolB, C-terminal domain"/>
    <property type="match status" value="1"/>
</dbReference>
<proteinExistence type="inferred from homology"/>
<keyword evidence="5 7" id="KW-0378">Hydrolase</keyword>
<evidence type="ECO:0000256" key="8">
    <source>
        <dbReference type="PIRSR" id="PIRSR036421-1"/>
    </source>
</evidence>
<dbReference type="PIRSF" id="PIRSF036421">
    <property type="entry name" value="Tricorn_protease"/>
    <property type="match status" value="1"/>
</dbReference>
<keyword evidence="3 7" id="KW-0963">Cytoplasm</keyword>
<evidence type="ECO:0000259" key="12">
    <source>
        <dbReference type="Pfam" id="PF14684"/>
    </source>
</evidence>
<organism evidence="13 14">
    <name type="scientific">Porphyromonas cangingivalis</name>
    <dbReference type="NCBI Taxonomy" id="36874"/>
    <lineage>
        <taxon>Bacteria</taxon>
        <taxon>Pseudomonadati</taxon>
        <taxon>Bacteroidota</taxon>
        <taxon>Bacteroidia</taxon>
        <taxon>Bacteroidales</taxon>
        <taxon>Porphyromonadaceae</taxon>
        <taxon>Porphyromonas</taxon>
    </lineage>
</organism>
<feature type="signal peptide" evidence="10">
    <location>
        <begin position="1"/>
        <end position="21"/>
    </location>
</feature>
<dbReference type="Gene3D" id="3.90.226.10">
    <property type="entry name" value="2-enoyl-CoA Hydratase, Chain A, domain 1"/>
    <property type="match status" value="1"/>
</dbReference>
<evidence type="ECO:0000256" key="6">
    <source>
        <dbReference type="ARBA" id="ARBA00022825"/>
    </source>
</evidence>
<keyword evidence="4 7" id="KW-0645">Protease</keyword>
<dbReference type="InterPro" id="IPR011042">
    <property type="entry name" value="6-blade_b-propeller_TolB-like"/>
</dbReference>
<dbReference type="Pfam" id="PF14684">
    <property type="entry name" value="Tricorn_C1"/>
    <property type="match status" value="1"/>
</dbReference>
<evidence type="ECO:0000256" key="1">
    <source>
        <dbReference type="ARBA" id="ARBA00004496"/>
    </source>
</evidence>
<feature type="active site" description="Charge relay system" evidence="8">
    <location>
        <position position="1037"/>
    </location>
</feature>
<dbReference type="Pfam" id="PF26549">
    <property type="entry name" value="Tricorn_N"/>
    <property type="match status" value="1"/>
</dbReference>
<evidence type="ECO:0000256" key="10">
    <source>
        <dbReference type="SAM" id="SignalP"/>
    </source>
</evidence>
<feature type="domain" description="Tricorn protease C1" evidence="12">
    <location>
        <begin position="700"/>
        <end position="758"/>
    </location>
</feature>
<dbReference type="EC" id="3.4.21.-" evidence="7"/>
<dbReference type="InterPro" id="IPR028204">
    <property type="entry name" value="Tricorn_C1"/>
</dbReference>
<comment type="caution">
    <text evidence="13">The sequence shown here is derived from an EMBL/GenBank/DDBJ whole genome shotgun (WGS) entry which is preliminary data.</text>
</comment>
<evidence type="ECO:0000313" key="13">
    <source>
        <dbReference type="EMBL" id="KGN82461.1"/>
    </source>
</evidence>
<dbReference type="Pfam" id="PF03572">
    <property type="entry name" value="Peptidase_S41"/>
    <property type="match status" value="1"/>
</dbReference>
<keyword evidence="14" id="KW-1185">Reference proteome</keyword>
<dbReference type="GO" id="GO:0008236">
    <property type="term" value="F:serine-type peptidase activity"/>
    <property type="evidence" value="ECO:0007669"/>
    <property type="project" value="UniProtKB-UniRule"/>
</dbReference>
<comment type="subcellular location">
    <subcellularLocation>
        <location evidence="1 7">Cytoplasm</location>
    </subcellularLocation>
</comment>
<dbReference type="Gene3D" id="2.120.10.60">
    <property type="entry name" value="Tricorn protease N-terminal domain"/>
    <property type="match status" value="2"/>
</dbReference>
<dbReference type="eggNOG" id="COG4946">
    <property type="taxonomic scope" value="Bacteria"/>
</dbReference>
<evidence type="ECO:0000256" key="7">
    <source>
        <dbReference type="PIRNR" id="PIRNR036421"/>
    </source>
</evidence>
<evidence type="ECO:0000256" key="2">
    <source>
        <dbReference type="ARBA" id="ARBA00008524"/>
    </source>
</evidence>
<name>A0A0A2EU95_PORCN</name>